<proteinExistence type="inferred from homology"/>
<feature type="signal peptide" evidence="2">
    <location>
        <begin position="1"/>
        <end position="18"/>
    </location>
</feature>
<keyword evidence="2" id="KW-0732">Signal</keyword>
<dbReference type="PROSITE" id="PS00778">
    <property type="entry name" value="HIS_ACID_PHOSPHAT_2"/>
    <property type="match status" value="1"/>
</dbReference>
<reference evidence="3 4" key="1">
    <citation type="submission" date="2017-06" db="EMBL/GenBank/DDBJ databases">
        <title>Genome sequencing and assembly of Stenotrophomonas maltophilia DF07.</title>
        <authorList>
            <person name="Iyer R."/>
        </authorList>
    </citation>
    <scope>NUCLEOTIDE SEQUENCE [LARGE SCALE GENOMIC DNA]</scope>
    <source>
        <strain evidence="3 4">DF07</strain>
    </source>
</reference>
<gene>
    <name evidence="3" type="ORF">CEK00_18730</name>
</gene>
<dbReference type="Pfam" id="PF00328">
    <property type="entry name" value="His_Phos_2"/>
    <property type="match status" value="1"/>
</dbReference>
<evidence type="ECO:0000313" key="3">
    <source>
        <dbReference type="EMBL" id="PAM68128.1"/>
    </source>
</evidence>
<dbReference type="PANTHER" id="PTHR11567">
    <property type="entry name" value="ACID PHOSPHATASE-RELATED"/>
    <property type="match status" value="1"/>
</dbReference>
<dbReference type="PROSITE" id="PS00616">
    <property type="entry name" value="HIS_ACID_PHOSPHAT_1"/>
    <property type="match status" value="1"/>
</dbReference>
<evidence type="ECO:0000313" key="4">
    <source>
        <dbReference type="Proteomes" id="UP000216433"/>
    </source>
</evidence>
<dbReference type="Proteomes" id="UP000216433">
    <property type="component" value="Unassembled WGS sequence"/>
</dbReference>
<comment type="similarity">
    <text evidence="1">Belongs to the histidine acid phosphatase family.</text>
</comment>
<dbReference type="InterPro" id="IPR033379">
    <property type="entry name" value="Acid_Pase_AS"/>
</dbReference>
<dbReference type="GO" id="GO:0050308">
    <property type="term" value="F:sugar-phosphatase activity"/>
    <property type="evidence" value="ECO:0007669"/>
    <property type="project" value="TreeGrafter"/>
</dbReference>
<dbReference type="GO" id="GO:0030288">
    <property type="term" value="C:outer membrane-bounded periplasmic space"/>
    <property type="evidence" value="ECO:0007669"/>
    <property type="project" value="TreeGrafter"/>
</dbReference>
<dbReference type="NCBIfam" id="NF007553">
    <property type="entry name" value="PRK10173.1"/>
    <property type="match status" value="1"/>
</dbReference>
<name>A0A270N9A6_STEMA</name>
<sequence length="412" mass="44552">MYFRLLRRLPLVMMLVMAAPGMVASGAADGVGNDQLEQVVLLSRHNLRAPVVASGALAHATPERWPRWDVGPGELTTKGGVLEVYMGRYIGQWLRQAQLLPASGCPQPADFHAHANSLQRTQATAQFFIAGAFPGCHVAVEQRMALGTMDPLFDPVIHNDDAAFRKRALAAMQQALTASDLAPALSVVEEITRYPQSAACTGRSDCHLVLGDTTFNAEPGKEPRASGSLALASGLVDALLMEHYQGSGVPREGWGRLNTEGQWLALAQIRNRYQNILFGTPAVARDLAAPLLARVDALFGDPASPKVILLVGHDSNIGSVLAAIGIGDYSLPGQFEKTPIGGLLQFERWRDRQSGGERFRLAYVYPTTAQLRDALPLTEAQPPGRVALPLPGCDRQGCSRAQFQQLLQRARR</sequence>
<evidence type="ECO:0000256" key="2">
    <source>
        <dbReference type="SAM" id="SignalP"/>
    </source>
</evidence>
<accession>A0A270N9A6</accession>
<organism evidence="3 4">
    <name type="scientific">Stenotrophomonas maltophilia</name>
    <name type="common">Pseudomonas maltophilia</name>
    <name type="synonym">Xanthomonas maltophilia</name>
    <dbReference type="NCBI Taxonomy" id="40324"/>
    <lineage>
        <taxon>Bacteria</taxon>
        <taxon>Pseudomonadati</taxon>
        <taxon>Pseudomonadota</taxon>
        <taxon>Gammaproteobacteria</taxon>
        <taxon>Lysobacterales</taxon>
        <taxon>Lysobacteraceae</taxon>
        <taxon>Stenotrophomonas</taxon>
        <taxon>Stenotrophomonas maltophilia group</taxon>
    </lineage>
</organism>
<feature type="chain" id="PRO_5013306754" evidence="2">
    <location>
        <begin position="19"/>
        <end position="412"/>
    </location>
</feature>
<dbReference type="AlphaFoldDB" id="A0A270N9A6"/>
<dbReference type="Gene3D" id="3.40.50.1240">
    <property type="entry name" value="Phosphoglycerate mutase-like"/>
    <property type="match status" value="2"/>
</dbReference>
<dbReference type="CDD" id="cd07061">
    <property type="entry name" value="HP_HAP_like"/>
    <property type="match status" value="1"/>
</dbReference>
<protein>
    <submittedName>
        <fullName evidence="3">Bifunctional glucose-1-phosphatase/inositol phosphatase</fullName>
    </submittedName>
</protein>
<dbReference type="PANTHER" id="PTHR11567:SF135">
    <property type="entry name" value="GLUCOSE-1-PHOSPHATASE"/>
    <property type="match status" value="1"/>
</dbReference>
<dbReference type="SUPFAM" id="SSF53254">
    <property type="entry name" value="Phosphoglycerate mutase-like"/>
    <property type="match status" value="1"/>
</dbReference>
<dbReference type="InterPro" id="IPR000560">
    <property type="entry name" value="His_Pase_clade-2"/>
</dbReference>
<dbReference type="InterPro" id="IPR029033">
    <property type="entry name" value="His_PPase_superfam"/>
</dbReference>
<evidence type="ECO:0000256" key="1">
    <source>
        <dbReference type="ARBA" id="ARBA00005375"/>
    </source>
</evidence>
<dbReference type="InterPro" id="IPR050645">
    <property type="entry name" value="Histidine_acid_phosphatase"/>
</dbReference>
<dbReference type="EMBL" id="NJGC01000029">
    <property type="protein sequence ID" value="PAM68128.1"/>
    <property type="molecule type" value="Genomic_DNA"/>
</dbReference>
<comment type="caution">
    <text evidence="3">The sequence shown here is derived from an EMBL/GenBank/DDBJ whole genome shotgun (WGS) entry which is preliminary data.</text>
</comment>